<dbReference type="Pfam" id="PF05116">
    <property type="entry name" value="S6PP"/>
    <property type="match status" value="1"/>
</dbReference>
<evidence type="ECO:0000259" key="12">
    <source>
        <dbReference type="Pfam" id="PF00862"/>
    </source>
</evidence>
<dbReference type="FunFam" id="3.40.50.2000:FF:000077">
    <property type="entry name" value="Sucrose-phosphate synthase 2"/>
    <property type="match status" value="1"/>
</dbReference>
<feature type="compositionally biased region" description="Basic and acidic residues" evidence="10">
    <location>
        <begin position="126"/>
        <end position="139"/>
    </location>
</feature>
<dbReference type="AlphaFoldDB" id="A0ABC8R176"/>
<dbReference type="InterPro" id="IPR006380">
    <property type="entry name" value="SPP-like_dom"/>
</dbReference>
<comment type="caution">
    <text evidence="14">The sequence shown here is derived from an EMBL/GenBank/DDBJ whole genome shotgun (WGS) entry which is preliminary data.</text>
</comment>
<name>A0ABC8R176_9AQUA</name>
<accession>A0ABC8R176</accession>
<comment type="function">
    <text evidence="7 9">Plays a role in photosynthetic sucrose synthesis by catalyzing the rate-limiting step of sucrose biosynthesis from UDP-glucose and fructose- 6-phosphate. Involved in the regulation of carbon partitioning in the leaves of plants. May regulate the synthesis of sucrose and therefore play a major role as a limiting factor in the export of photoassimilates out of the leaf. Plays a role for sucrose availability that is essential for plant growth and fiber elongation.</text>
</comment>
<dbReference type="PANTHER" id="PTHR46039">
    <property type="entry name" value="SUCROSE-PHOSPHATE SYNTHASE 3-RELATED"/>
    <property type="match status" value="1"/>
</dbReference>
<evidence type="ECO:0000313" key="14">
    <source>
        <dbReference type="EMBL" id="CAK9138563.1"/>
    </source>
</evidence>
<dbReference type="Gene3D" id="3.90.1070.10">
    <property type="match status" value="1"/>
</dbReference>
<reference evidence="14 15" key="1">
    <citation type="submission" date="2024-02" db="EMBL/GenBank/DDBJ databases">
        <authorList>
            <person name="Vignale AGUSTIN F."/>
            <person name="Sosa J E."/>
            <person name="Modenutti C."/>
        </authorList>
    </citation>
    <scope>NUCLEOTIDE SEQUENCE [LARGE SCALE GENOMIC DNA]</scope>
</reference>
<comment type="similarity">
    <text evidence="2 9">Belongs to the glycosyltransferase 1 family.</text>
</comment>
<dbReference type="FunFam" id="3.40.50.2000:FF:000112">
    <property type="entry name" value="Sucrose-phosphate synthase 1"/>
    <property type="match status" value="1"/>
</dbReference>
<feature type="domain" description="Glycosyl transferase family 1" evidence="11">
    <location>
        <begin position="468"/>
        <end position="642"/>
    </location>
</feature>
<dbReference type="InterPro" id="IPR001296">
    <property type="entry name" value="Glyco_trans_1"/>
</dbReference>
<evidence type="ECO:0000256" key="9">
    <source>
        <dbReference type="RuleBase" id="RU368006"/>
    </source>
</evidence>
<feature type="domain" description="Sucrose phosphatase-like" evidence="13">
    <location>
        <begin position="767"/>
        <end position="993"/>
    </location>
</feature>
<dbReference type="GO" id="GO:0046524">
    <property type="term" value="F:sucrose-phosphate synthase activity"/>
    <property type="evidence" value="ECO:0007669"/>
    <property type="project" value="UniProtKB-UniRule"/>
</dbReference>
<keyword evidence="15" id="KW-1185">Reference proteome</keyword>
<keyword evidence="5 9" id="KW-0328">Glycosyltransferase</keyword>
<dbReference type="PANTHER" id="PTHR46039:SF2">
    <property type="entry name" value="SUCROSE-PHOSPHATE SYNTHASE 1"/>
    <property type="match status" value="1"/>
</dbReference>
<dbReference type="CDD" id="cd16419">
    <property type="entry name" value="HAD_SPS"/>
    <property type="match status" value="1"/>
</dbReference>
<evidence type="ECO:0000256" key="1">
    <source>
        <dbReference type="ARBA" id="ARBA00005027"/>
    </source>
</evidence>
<gene>
    <name evidence="14" type="ORF">ILEXP_LOCUS5910</name>
</gene>
<dbReference type="Gene3D" id="3.40.50.2000">
    <property type="entry name" value="Glycogen Phosphorylase B"/>
    <property type="match status" value="2"/>
</dbReference>
<comment type="pathway">
    <text evidence="1 9">Glycan biosynthesis; sucrose biosynthesis; sucrose from D-fructose 6-phosphate and UDP-alpha-D-glucose: step 1/2.</text>
</comment>
<evidence type="ECO:0000256" key="6">
    <source>
        <dbReference type="ARBA" id="ARBA00022679"/>
    </source>
</evidence>
<dbReference type="Pfam" id="PF00534">
    <property type="entry name" value="Glycos_transf_1"/>
    <property type="match status" value="1"/>
</dbReference>
<organism evidence="14 15">
    <name type="scientific">Ilex paraguariensis</name>
    <name type="common">yerba mate</name>
    <dbReference type="NCBI Taxonomy" id="185542"/>
    <lineage>
        <taxon>Eukaryota</taxon>
        <taxon>Viridiplantae</taxon>
        <taxon>Streptophyta</taxon>
        <taxon>Embryophyta</taxon>
        <taxon>Tracheophyta</taxon>
        <taxon>Spermatophyta</taxon>
        <taxon>Magnoliopsida</taxon>
        <taxon>eudicotyledons</taxon>
        <taxon>Gunneridae</taxon>
        <taxon>Pentapetalae</taxon>
        <taxon>asterids</taxon>
        <taxon>campanulids</taxon>
        <taxon>Aquifoliales</taxon>
        <taxon>Aquifoliaceae</taxon>
        <taxon>Ilex</taxon>
    </lineage>
</organism>
<comment type="subunit">
    <text evidence="3 9">Homodimer or homotetramer.</text>
</comment>
<dbReference type="EMBL" id="CAUOFW020000902">
    <property type="protein sequence ID" value="CAK9138563.1"/>
    <property type="molecule type" value="Genomic_DNA"/>
</dbReference>
<keyword evidence="6 9" id="KW-0808">Transferase</keyword>
<dbReference type="InterPro" id="IPR023214">
    <property type="entry name" value="HAD_sf"/>
</dbReference>
<evidence type="ECO:0000256" key="5">
    <source>
        <dbReference type="ARBA" id="ARBA00022676"/>
    </source>
</evidence>
<dbReference type="Pfam" id="PF00862">
    <property type="entry name" value="GT-B_Sucrose_synth"/>
    <property type="match status" value="1"/>
</dbReference>
<feature type="region of interest" description="Disordered" evidence="10">
    <location>
        <begin position="669"/>
        <end position="690"/>
    </location>
</feature>
<dbReference type="InterPro" id="IPR035659">
    <property type="entry name" value="SPS_C"/>
</dbReference>
<evidence type="ECO:0000256" key="8">
    <source>
        <dbReference type="ARBA" id="ARBA00047471"/>
    </source>
</evidence>
<dbReference type="CDD" id="cd03800">
    <property type="entry name" value="GT4_sucrose_synthase"/>
    <property type="match status" value="1"/>
</dbReference>
<proteinExistence type="inferred from homology"/>
<evidence type="ECO:0000256" key="4">
    <source>
        <dbReference type="ARBA" id="ARBA00012536"/>
    </source>
</evidence>
<protein>
    <recommendedName>
        <fullName evidence="4 9">Sucrose-phosphate synthase</fullName>
        <ecNumber evidence="4 9">2.4.1.14</ecNumber>
    </recommendedName>
</protein>
<dbReference type="SUPFAM" id="SSF53756">
    <property type="entry name" value="UDP-Glycosyltransferase/glycogen phosphorylase"/>
    <property type="match status" value="1"/>
</dbReference>
<evidence type="ECO:0000259" key="13">
    <source>
        <dbReference type="Pfam" id="PF05116"/>
    </source>
</evidence>
<dbReference type="Gene3D" id="3.40.50.1000">
    <property type="entry name" value="HAD superfamily/HAD-like"/>
    <property type="match status" value="1"/>
</dbReference>
<dbReference type="Proteomes" id="UP001642360">
    <property type="component" value="Unassembled WGS sequence"/>
</dbReference>
<comment type="catalytic activity">
    <reaction evidence="8 9">
        <text>beta-D-fructose 6-phosphate + UDP-alpha-D-glucose = sucrose 6(F)-phosphate + UDP + H(+)</text>
        <dbReference type="Rhea" id="RHEA:22172"/>
        <dbReference type="ChEBI" id="CHEBI:15378"/>
        <dbReference type="ChEBI" id="CHEBI:57634"/>
        <dbReference type="ChEBI" id="CHEBI:57723"/>
        <dbReference type="ChEBI" id="CHEBI:58223"/>
        <dbReference type="ChEBI" id="CHEBI:58885"/>
        <dbReference type="EC" id="2.4.1.14"/>
    </reaction>
</comment>
<evidence type="ECO:0000256" key="3">
    <source>
        <dbReference type="ARBA" id="ARBA00011774"/>
    </source>
</evidence>
<dbReference type="GO" id="GO:0005986">
    <property type="term" value="P:sucrose biosynthetic process"/>
    <property type="evidence" value="ECO:0007669"/>
    <property type="project" value="UniProtKB-UniRule"/>
</dbReference>
<evidence type="ECO:0000313" key="15">
    <source>
        <dbReference type="Proteomes" id="UP001642360"/>
    </source>
</evidence>
<evidence type="ECO:0000256" key="7">
    <source>
        <dbReference type="ARBA" id="ARBA00024883"/>
    </source>
</evidence>
<evidence type="ECO:0000259" key="11">
    <source>
        <dbReference type="Pfam" id="PF00534"/>
    </source>
</evidence>
<dbReference type="InterPro" id="IPR044161">
    <property type="entry name" value="SPS"/>
</dbReference>
<evidence type="ECO:0000256" key="2">
    <source>
        <dbReference type="ARBA" id="ARBA00006530"/>
    </source>
</evidence>
<dbReference type="InterPro" id="IPR000368">
    <property type="entry name" value="Sucrose_synth_GT-B1"/>
</dbReference>
<evidence type="ECO:0000256" key="10">
    <source>
        <dbReference type="SAM" id="MobiDB-lite"/>
    </source>
</evidence>
<dbReference type="NCBIfam" id="TIGR02468">
    <property type="entry name" value="sucrsPsyn_pln"/>
    <property type="match status" value="1"/>
</dbReference>
<dbReference type="EC" id="2.4.1.14" evidence="4 9"/>
<feature type="domain" description="Sucrose synthase first GT-B" evidence="12">
    <location>
        <begin position="164"/>
        <end position="433"/>
    </location>
</feature>
<sequence>MAGNDWINSYLEAILNVGPAIDDAGKKSSLLLRERGKFSPTRYFVEEVITGFDETDLYKSWVRAQATRSPRERNTRLENMCWRIWNLARQKKQLEGEQAQRMAKRRQERERGRREAVADMSEDLSEGEKDISAHGESNRGRLPRISSVDTMEAWASQQKGKKLYIVLISLHGLIRGENMELGRDSDTGGQVKYVVELARALGSMPGVYRVDLLTRQVASPDVDWSYGEPTEMLPPRNSEGSMSEMGESSGSYIIRIPFGPKDKYIPKELLWPYIPEFVDGALNHIIQMSKVLGEQIGGGHPVWPVAVHGHYADAGDSAALLSGALNVPMLFTGHSLGRDKLEQLLRQGRLSKDEINSTYKIMRRIEAEETSLDASEIVITSTRQEIEEQWRLYDGFDPILERKLRARIKRNVSCYGRFMPRMAVIPPGMEFHHIVPHDGDMDSETEGNEDHPTSADPPIWTEIMRFFSNPRKPMILALARPDPKKNLTTLVKAFGECPPLRELANLTLIMGNRDNIEEMSGTNASVLLSILKLIDKYDLYGQVAYPKHHKQSDVPEIYRLAAKTKGVFINPAVIEPFGLTLIEAAAYGLPMVATKNGGPVDIQRVLDNGLLVDPHDQHSIADALLKLVADKQLWAKCRQNGLKNIHLFSWPEHCKIYLSRIASCKPRQPRWLRSEDDDENSESDSPSDSLRDISLNLKFSLDGEKNESKGNVDSSLDSEDRKSKLENAVLHWSKSVLKGTQKSGPIDKAEQTFSTGKFPALRRRKHIFVIAVDCDSVSGLFESARKIFEAVEKERTEGSVGFVLATSFSMSEIHSYMVLEGMSPTDFDAFICNSGGDLYYSSPHSADNPFIVDLYYHSHIEYRWGGEGLRKTLVRWMASIAEKKGENEELIITEDEKISADYCYAFKVRKQGVVPPVKELRSLMRNQALRCHVIYCQNGSKINLIPVLASRSQALRYLYLRWGMDLSKAVVFVGESGDTDYEGMLGGVHKSVILRGVCSGARSQLHAGRSYPLSDVVPFDTPNIVETTEDCSSADLRSSLYKLEVLKG</sequence>
<feature type="compositionally biased region" description="Basic and acidic residues" evidence="10">
    <location>
        <begin position="105"/>
        <end position="117"/>
    </location>
</feature>
<dbReference type="InterPro" id="IPR012819">
    <property type="entry name" value="SPS_pln"/>
</dbReference>
<feature type="region of interest" description="Disordered" evidence="10">
    <location>
        <begin position="95"/>
        <end position="142"/>
    </location>
</feature>